<reference evidence="10 11" key="1">
    <citation type="submission" date="2024-01" db="EMBL/GenBank/DDBJ databases">
        <title>Complete genome of Cladobotryum mycophilum ATHUM6906.</title>
        <authorList>
            <person name="Christinaki A.C."/>
            <person name="Myridakis A.I."/>
            <person name="Kouvelis V.N."/>
        </authorList>
    </citation>
    <scope>NUCLEOTIDE SEQUENCE [LARGE SCALE GENOMIC DNA]</scope>
    <source>
        <strain evidence="10 11">ATHUM6906</strain>
    </source>
</reference>
<dbReference type="InterPro" id="IPR041679">
    <property type="entry name" value="DNA2/NAM7-like_C"/>
</dbReference>
<evidence type="ECO:0000256" key="1">
    <source>
        <dbReference type="ARBA" id="ARBA00007913"/>
    </source>
</evidence>
<dbReference type="InterPro" id="IPR047187">
    <property type="entry name" value="SF1_C_Upf1"/>
</dbReference>
<keyword evidence="2" id="KW-0547">Nucleotide-binding</keyword>
<organism evidence="10 11">
    <name type="scientific">Cladobotryum mycophilum</name>
    <dbReference type="NCBI Taxonomy" id="491253"/>
    <lineage>
        <taxon>Eukaryota</taxon>
        <taxon>Fungi</taxon>
        <taxon>Dikarya</taxon>
        <taxon>Ascomycota</taxon>
        <taxon>Pezizomycotina</taxon>
        <taxon>Sordariomycetes</taxon>
        <taxon>Hypocreomycetidae</taxon>
        <taxon>Hypocreales</taxon>
        <taxon>Hypocreaceae</taxon>
        <taxon>Cladobotryum</taxon>
    </lineage>
</organism>
<dbReference type="Gene3D" id="3.40.50.300">
    <property type="entry name" value="P-loop containing nucleotide triphosphate hydrolases"/>
    <property type="match status" value="2"/>
</dbReference>
<dbReference type="InterPro" id="IPR041677">
    <property type="entry name" value="DNA2/NAM7_AAA_11"/>
</dbReference>
<proteinExistence type="inferred from homology"/>
<evidence type="ECO:0000259" key="9">
    <source>
        <dbReference type="SMART" id="SM00487"/>
    </source>
</evidence>
<feature type="compositionally biased region" description="Basic and acidic residues" evidence="7">
    <location>
        <begin position="551"/>
        <end position="563"/>
    </location>
</feature>
<dbReference type="InterPro" id="IPR014001">
    <property type="entry name" value="Helicase_ATP-bd"/>
</dbReference>
<evidence type="ECO:0000256" key="2">
    <source>
        <dbReference type="ARBA" id="ARBA00022741"/>
    </source>
</evidence>
<dbReference type="Gene3D" id="2.40.30.270">
    <property type="match status" value="1"/>
</dbReference>
<dbReference type="SMART" id="SM00382">
    <property type="entry name" value="AAA"/>
    <property type="match status" value="1"/>
</dbReference>
<evidence type="ECO:0000259" key="8">
    <source>
        <dbReference type="SMART" id="SM00382"/>
    </source>
</evidence>
<accession>A0ABR0SDT7</accession>
<dbReference type="CDD" id="cd18044">
    <property type="entry name" value="DEXXQc_SMUBP2"/>
    <property type="match status" value="1"/>
</dbReference>
<dbReference type="PANTHER" id="PTHR43788">
    <property type="entry name" value="DNA2/NAM7 HELICASE FAMILY MEMBER"/>
    <property type="match status" value="1"/>
</dbReference>
<feature type="domain" description="Helicase ATP-binding" evidence="9">
    <location>
        <begin position="221"/>
        <end position="452"/>
    </location>
</feature>
<keyword evidence="5" id="KW-0067">ATP-binding</keyword>
<dbReference type="EMBL" id="JAVFKD010000014">
    <property type="protein sequence ID" value="KAK5990328.1"/>
    <property type="molecule type" value="Genomic_DNA"/>
</dbReference>
<dbReference type="SMART" id="SM00487">
    <property type="entry name" value="DEXDc"/>
    <property type="match status" value="1"/>
</dbReference>
<gene>
    <name evidence="10" type="ORF">PT974_08595</name>
</gene>
<dbReference type="Proteomes" id="UP001338125">
    <property type="component" value="Unassembled WGS sequence"/>
</dbReference>
<comment type="catalytic activity">
    <reaction evidence="6">
        <text>ATP + H2O = ADP + phosphate + H(+)</text>
        <dbReference type="Rhea" id="RHEA:13065"/>
        <dbReference type="ChEBI" id="CHEBI:15377"/>
        <dbReference type="ChEBI" id="CHEBI:15378"/>
        <dbReference type="ChEBI" id="CHEBI:30616"/>
        <dbReference type="ChEBI" id="CHEBI:43474"/>
        <dbReference type="ChEBI" id="CHEBI:456216"/>
        <dbReference type="EC" id="3.6.4.12"/>
    </reaction>
    <physiologicalReaction direction="left-to-right" evidence="6">
        <dbReference type="Rhea" id="RHEA:13066"/>
    </physiologicalReaction>
</comment>
<keyword evidence="11" id="KW-1185">Reference proteome</keyword>
<feature type="region of interest" description="Disordered" evidence="7">
    <location>
        <begin position="533"/>
        <end position="563"/>
    </location>
</feature>
<dbReference type="InterPro" id="IPR027417">
    <property type="entry name" value="P-loop_NTPase"/>
</dbReference>
<evidence type="ECO:0000313" key="11">
    <source>
        <dbReference type="Proteomes" id="UP001338125"/>
    </source>
</evidence>
<name>A0ABR0SDT7_9HYPO</name>
<dbReference type="Pfam" id="PF13086">
    <property type="entry name" value="AAA_11"/>
    <property type="match status" value="1"/>
</dbReference>
<comment type="similarity">
    <text evidence="1">Belongs to the DNA2/NAM7 helicase family.</text>
</comment>
<dbReference type="CDD" id="cd18808">
    <property type="entry name" value="SF1_C_Upf1"/>
    <property type="match status" value="1"/>
</dbReference>
<evidence type="ECO:0000256" key="4">
    <source>
        <dbReference type="ARBA" id="ARBA00022806"/>
    </source>
</evidence>
<keyword evidence="4" id="KW-0347">Helicase</keyword>
<keyword evidence="3" id="KW-0378">Hydrolase</keyword>
<dbReference type="PANTHER" id="PTHR43788:SF8">
    <property type="entry name" value="DNA-BINDING PROTEIN SMUBP-2"/>
    <property type="match status" value="1"/>
</dbReference>
<dbReference type="InterPro" id="IPR003593">
    <property type="entry name" value="AAA+_ATPase"/>
</dbReference>
<dbReference type="SUPFAM" id="SSF52540">
    <property type="entry name" value="P-loop containing nucleoside triphosphate hydrolases"/>
    <property type="match status" value="1"/>
</dbReference>
<evidence type="ECO:0000256" key="7">
    <source>
        <dbReference type="SAM" id="MobiDB-lite"/>
    </source>
</evidence>
<evidence type="ECO:0000256" key="3">
    <source>
        <dbReference type="ARBA" id="ARBA00022801"/>
    </source>
</evidence>
<protein>
    <submittedName>
        <fullName evidence="10">DNA polymerase alpha-associated DNA helicase A</fullName>
    </submittedName>
</protein>
<feature type="domain" description="AAA+ ATPase" evidence="8">
    <location>
        <begin position="239"/>
        <end position="475"/>
    </location>
</feature>
<dbReference type="InterPro" id="IPR050534">
    <property type="entry name" value="Coronavir_polyprotein_1ab"/>
</dbReference>
<evidence type="ECO:0000256" key="6">
    <source>
        <dbReference type="ARBA" id="ARBA00048432"/>
    </source>
</evidence>
<evidence type="ECO:0000256" key="5">
    <source>
        <dbReference type="ARBA" id="ARBA00022840"/>
    </source>
</evidence>
<comment type="caution">
    <text evidence="10">The sequence shown here is derived from an EMBL/GenBank/DDBJ whole genome shotgun (WGS) entry which is preliminary data.</text>
</comment>
<dbReference type="Pfam" id="PF13087">
    <property type="entry name" value="AAA_12"/>
    <property type="match status" value="1"/>
</dbReference>
<sequence>MSSVLASIGSTNTADHALQRAHRRAVICSYTAGTFRPGIAKRDSRDQLSRVQPQPHRTAESWTCHHQSCHIISAHWAGGKTVLELSPDNATSSSGELPEHGIRTGDIVLVAEQPAGSAKKREVKELEKKGGRGVVTKVQRSTVSVALDEGKEDVAFPARVWMVKLADEVTYRRMNQTMEKLQKMSESEYSSFIRVLFGLSSPSPVPKDLTTSSEVGNIEWLDPTLNDSQKDAIRFALASREVALIHGPPGTGKTHTLIELILQMIKRGQRILVCGPSNISVDNIVERLSPHKIPILRLGHPARLLPSVLSHSLDVLTRTSEAGAIVQDVRSEMDAKQASIKKTKSGKERRAIYNDLKELRKEYRERERRCVSNLVSGSKVVLATLHGAGGFQLKNAEFDVVIIDEASQALEAQCWVPLLSAKKVVCAGDHLQLPPTIKSLNSKVTVKPKDDFKPIKGMTLETTLFDRLLALHGPAIKRMLTTQYRMHEKIMRFPSDELYESKLVAAEGVKARLLKELEYEVEDNEDTREPLVFIDTQGGDFPERNEEEDKDNPKKSNLHGESKSNDMEAALVRQHVKQLVEAGVRPEDIAVVTPYNAQLAALASLKEKFPGIELGSVDGFQGREKEAVIVSLVRSNSEGEVGFLGEKRRLNVAMTRPKRSLTVIGDSETVKRGSKFLKRWMEFLEENADLRYPDVSEVSQEA</sequence>
<evidence type="ECO:0000313" key="10">
    <source>
        <dbReference type="EMBL" id="KAK5990328.1"/>
    </source>
</evidence>